<sequence>STISSSLNSISACISIDIKQRFFGKGSERHEVNFARFIIIIAGIFGFGMSLYLIASNSNDLWDLFLFVTGLFGVPLAGVFAVGI</sequence>
<dbReference type="PANTHER" id="PTHR42985">
    <property type="entry name" value="SODIUM-COUPLED MONOCARBOXYLATE TRANSPORTER"/>
    <property type="match status" value="1"/>
</dbReference>
<comment type="subcellular location">
    <subcellularLocation>
        <location evidence="1">Cell membrane</location>
        <topology evidence="1">Multi-pass membrane protein</topology>
    </subcellularLocation>
</comment>
<evidence type="ECO:0000256" key="11">
    <source>
        <dbReference type="SAM" id="Phobius"/>
    </source>
</evidence>
<evidence type="ECO:0000256" key="2">
    <source>
        <dbReference type="ARBA" id="ARBA00006434"/>
    </source>
</evidence>
<dbReference type="Gene3D" id="1.20.1730.10">
    <property type="entry name" value="Sodium/glucose cotransporter"/>
    <property type="match status" value="1"/>
</dbReference>
<feature type="transmembrane region" description="Helical" evidence="11">
    <location>
        <begin position="61"/>
        <end position="82"/>
    </location>
</feature>
<feature type="non-terminal residue" evidence="12">
    <location>
        <position position="1"/>
    </location>
</feature>
<feature type="non-terminal residue" evidence="12">
    <location>
        <position position="84"/>
    </location>
</feature>
<keyword evidence="8" id="KW-0406">Ion transport</keyword>
<keyword evidence="5 11" id="KW-0812">Transmembrane</keyword>
<name>A0A317YKQ4_STAPS</name>
<dbReference type="InterPro" id="IPR001734">
    <property type="entry name" value="Na/solute_symporter"/>
</dbReference>
<dbReference type="EMBL" id="QEIT01000858">
    <property type="protein sequence ID" value="PWZ65863.1"/>
    <property type="molecule type" value="Genomic_DNA"/>
</dbReference>
<keyword evidence="4" id="KW-1003">Cell membrane</keyword>
<dbReference type="PANTHER" id="PTHR42985:SF40">
    <property type="entry name" value="LD47995P-RELATED"/>
    <property type="match status" value="1"/>
</dbReference>
<evidence type="ECO:0000313" key="12">
    <source>
        <dbReference type="EMBL" id="PWZ65863.1"/>
    </source>
</evidence>
<dbReference type="InterPro" id="IPR051163">
    <property type="entry name" value="Sodium:Solute_Symporter_SSF"/>
</dbReference>
<evidence type="ECO:0000256" key="9">
    <source>
        <dbReference type="ARBA" id="ARBA00023136"/>
    </source>
</evidence>
<dbReference type="GO" id="GO:0005886">
    <property type="term" value="C:plasma membrane"/>
    <property type="evidence" value="ECO:0007669"/>
    <property type="project" value="UniProtKB-SubCell"/>
</dbReference>
<dbReference type="AlphaFoldDB" id="A0A317YKQ4"/>
<evidence type="ECO:0000256" key="1">
    <source>
        <dbReference type="ARBA" id="ARBA00004651"/>
    </source>
</evidence>
<dbReference type="GO" id="GO:0015293">
    <property type="term" value="F:symporter activity"/>
    <property type="evidence" value="ECO:0007669"/>
    <property type="project" value="TreeGrafter"/>
</dbReference>
<keyword evidence="6 11" id="KW-1133">Transmembrane helix</keyword>
<evidence type="ECO:0000256" key="10">
    <source>
        <dbReference type="ARBA" id="ARBA00023201"/>
    </source>
</evidence>
<dbReference type="PROSITE" id="PS50283">
    <property type="entry name" value="NA_SOLUT_SYMP_3"/>
    <property type="match status" value="1"/>
</dbReference>
<keyword evidence="3" id="KW-0813">Transport</keyword>
<evidence type="ECO:0000256" key="6">
    <source>
        <dbReference type="ARBA" id="ARBA00022989"/>
    </source>
</evidence>
<evidence type="ECO:0000256" key="4">
    <source>
        <dbReference type="ARBA" id="ARBA00022475"/>
    </source>
</evidence>
<dbReference type="Proteomes" id="UP000246800">
    <property type="component" value="Unassembled WGS sequence"/>
</dbReference>
<protein>
    <submittedName>
        <fullName evidence="12">Na+/proline symporter</fullName>
    </submittedName>
</protein>
<feature type="transmembrane region" description="Helical" evidence="11">
    <location>
        <begin position="34"/>
        <end position="55"/>
    </location>
</feature>
<accession>A0A317YKQ4</accession>
<evidence type="ECO:0000313" key="13">
    <source>
        <dbReference type="Proteomes" id="UP000246800"/>
    </source>
</evidence>
<reference evidence="12 13" key="1">
    <citation type="journal article" date="2018" name="Vet. Microbiol.">
        <title>Clonal diversity and geographic distribution of methicillin-resistant Staphylococcus pseudintermedius from Australian animals: Discovery of novel sequence types.</title>
        <authorList>
            <person name="Worthing K.A."/>
            <person name="Abraham S."/>
            <person name="Coombs G.W."/>
            <person name="Pang S."/>
            <person name="Saputra S."/>
            <person name="Jordan D."/>
            <person name="Trott D.J."/>
            <person name="Norris J.M."/>
        </authorList>
    </citation>
    <scope>NUCLEOTIDE SEQUENCE [LARGE SCALE GENOMIC DNA]</scope>
    <source>
        <strain evidence="12 13">ST525 1</strain>
    </source>
</reference>
<comment type="caution">
    <text evidence="12">The sequence shown here is derived from an EMBL/GenBank/DDBJ whole genome shotgun (WGS) entry which is preliminary data.</text>
</comment>
<evidence type="ECO:0000256" key="5">
    <source>
        <dbReference type="ARBA" id="ARBA00022692"/>
    </source>
</evidence>
<gene>
    <name evidence="12" type="ORF">DD902_16530</name>
</gene>
<evidence type="ECO:0000256" key="8">
    <source>
        <dbReference type="ARBA" id="ARBA00023065"/>
    </source>
</evidence>
<keyword evidence="7" id="KW-0915">Sodium</keyword>
<evidence type="ECO:0000256" key="3">
    <source>
        <dbReference type="ARBA" id="ARBA00022448"/>
    </source>
</evidence>
<keyword evidence="10" id="KW-0739">Sodium transport</keyword>
<dbReference type="GO" id="GO:0006814">
    <property type="term" value="P:sodium ion transport"/>
    <property type="evidence" value="ECO:0007669"/>
    <property type="project" value="UniProtKB-KW"/>
</dbReference>
<evidence type="ECO:0000256" key="7">
    <source>
        <dbReference type="ARBA" id="ARBA00023053"/>
    </source>
</evidence>
<proteinExistence type="inferred from homology"/>
<keyword evidence="9 11" id="KW-0472">Membrane</keyword>
<dbReference type="InterPro" id="IPR038377">
    <property type="entry name" value="Na/Glc_symporter_sf"/>
</dbReference>
<organism evidence="12 13">
    <name type="scientific">Staphylococcus pseudintermedius</name>
    <dbReference type="NCBI Taxonomy" id="283734"/>
    <lineage>
        <taxon>Bacteria</taxon>
        <taxon>Bacillati</taxon>
        <taxon>Bacillota</taxon>
        <taxon>Bacilli</taxon>
        <taxon>Bacillales</taxon>
        <taxon>Staphylococcaceae</taxon>
        <taxon>Staphylococcus</taxon>
        <taxon>Staphylococcus intermedius group</taxon>
    </lineage>
</organism>
<comment type="similarity">
    <text evidence="2">Belongs to the sodium:solute symporter (SSF) (TC 2.A.21) family.</text>
</comment>